<dbReference type="OrthoDB" id="1183224at2759"/>
<evidence type="ECO:0000256" key="6">
    <source>
        <dbReference type="ARBA" id="ARBA00022491"/>
    </source>
</evidence>
<keyword evidence="7" id="KW-0810">Translation regulation</keyword>
<keyword evidence="5" id="KW-0963">Cytoplasm</keyword>
<dbReference type="GO" id="GO:0030014">
    <property type="term" value="C:CCR4-NOT complex"/>
    <property type="evidence" value="ECO:0007669"/>
    <property type="project" value="InterPro"/>
</dbReference>
<dbReference type="GO" id="GO:0006402">
    <property type="term" value="P:mRNA catabolic process"/>
    <property type="evidence" value="ECO:0007669"/>
    <property type="project" value="InterPro"/>
</dbReference>
<dbReference type="Gene3D" id="1.25.10.10">
    <property type="entry name" value="Leucine-rich Repeat Variant"/>
    <property type="match status" value="1"/>
</dbReference>
<dbReference type="InterPro" id="IPR006869">
    <property type="entry name" value="DUF547"/>
</dbReference>
<evidence type="ECO:0000256" key="3">
    <source>
        <dbReference type="ARBA" id="ARBA00006385"/>
    </source>
</evidence>
<accession>A0A7R8W6V1</accession>
<evidence type="ECO:0000313" key="16">
    <source>
        <dbReference type="EMBL" id="CAD7224855.1"/>
    </source>
</evidence>
<dbReference type="EMBL" id="OB660452">
    <property type="protein sequence ID" value="CAD7224855.1"/>
    <property type="molecule type" value="Genomic_DNA"/>
</dbReference>
<keyword evidence="12" id="KW-0539">Nucleus</keyword>
<dbReference type="InterPro" id="IPR036249">
    <property type="entry name" value="Thioredoxin-like_sf"/>
</dbReference>
<evidence type="ECO:0000256" key="11">
    <source>
        <dbReference type="ARBA" id="ARBA00023163"/>
    </source>
</evidence>
<dbReference type="GO" id="GO:0005829">
    <property type="term" value="C:cytosol"/>
    <property type="evidence" value="ECO:0007669"/>
    <property type="project" value="UniProtKB-ARBA"/>
</dbReference>
<dbReference type="GO" id="GO:0031047">
    <property type="term" value="P:regulatory ncRNA-mediated gene silencing"/>
    <property type="evidence" value="ECO:0007669"/>
    <property type="project" value="UniProtKB-KW"/>
</dbReference>
<evidence type="ECO:0000256" key="8">
    <source>
        <dbReference type="ARBA" id="ARBA00023015"/>
    </source>
</evidence>
<evidence type="ECO:0000256" key="1">
    <source>
        <dbReference type="ARBA" id="ARBA00004123"/>
    </source>
</evidence>
<feature type="domain" description="DUF547" evidence="15">
    <location>
        <begin position="721"/>
        <end position="828"/>
    </location>
</feature>
<feature type="domain" description="Glutaredoxin" evidence="14">
    <location>
        <begin position="52"/>
        <end position="109"/>
    </location>
</feature>
<dbReference type="Pfam" id="PF04078">
    <property type="entry name" value="Rcd1"/>
    <property type="match status" value="1"/>
</dbReference>
<dbReference type="Pfam" id="PF04784">
    <property type="entry name" value="DUF547"/>
    <property type="match status" value="1"/>
</dbReference>
<dbReference type="GO" id="GO:0000932">
    <property type="term" value="C:P-body"/>
    <property type="evidence" value="ECO:0007669"/>
    <property type="project" value="UniProtKB-SubCell"/>
</dbReference>
<reference evidence="16" key="1">
    <citation type="submission" date="2020-11" db="EMBL/GenBank/DDBJ databases">
        <authorList>
            <person name="Tran Van P."/>
        </authorList>
    </citation>
    <scope>NUCLEOTIDE SEQUENCE</scope>
</reference>
<dbReference type="SUPFAM" id="SSF48371">
    <property type="entry name" value="ARM repeat"/>
    <property type="match status" value="1"/>
</dbReference>
<evidence type="ECO:0000256" key="12">
    <source>
        <dbReference type="ARBA" id="ARBA00023242"/>
    </source>
</evidence>
<evidence type="ECO:0000259" key="14">
    <source>
        <dbReference type="Pfam" id="PF00462"/>
    </source>
</evidence>
<dbReference type="Pfam" id="PF00462">
    <property type="entry name" value="Glutaredoxin"/>
    <property type="match status" value="1"/>
</dbReference>
<name>A0A7R8W6V1_9CRUS</name>
<dbReference type="InterPro" id="IPR011989">
    <property type="entry name" value="ARM-like"/>
</dbReference>
<feature type="non-terminal residue" evidence="16">
    <location>
        <position position="1"/>
    </location>
</feature>
<evidence type="ECO:0000256" key="7">
    <source>
        <dbReference type="ARBA" id="ARBA00022845"/>
    </source>
</evidence>
<evidence type="ECO:0000256" key="4">
    <source>
        <dbReference type="ARBA" id="ARBA00014171"/>
    </source>
</evidence>
<organism evidence="16">
    <name type="scientific">Cyprideis torosa</name>
    <dbReference type="NCBI Taxonomy" id="163714"/>
    <lineage>
        <taxon>Eukaryota</taxon>
        <taxon>Metazoa</taxon>
        <taxon>Ecdysozoa</taxon>
        <taxon>Arthropoda</taxon>
        <taxon>Crustacea</taxon>
        <taxon>Oligostraca</taxon>
        <taxon>Ostracoda</taxon>
        <taxon>Podocopa</taxon>
        <taxon>Podocopida</taxon>
        <taxon>Cytherocopina</taxon>
        <taxon>Cytheroidea</taxon>
        <taxon>Cytherideidae</taxon>
        <taxon>Cyprideis</taxon>
    </lineage>
</organism>
<dbReference type="Gene3D" id="3.40.30.10">
    <property type="entry name" value="Glutaredoxin"/>
    <property type="match status" value="1"/>
</dbReference>
<dbReference type="InterPro" id="IPR002109">
    <property type="entry name" value="Glutaredoxin"/>
</dbReference>
<evidence type="ECO:0000256" key="9">
    <source>
        <dbReference type="ARBA" id="ARBA00023158"/>
    </source>
</evidence>
<evidence type="ECO:0000256" key="10">
    <source>
        <dbReference type="ARBA" id="ARBA00023159"/>
    </source>
</evidence>
<dbReference type="GO" id="GO:0005634">
    <property type="term" value="C:nucleus"/>
    <property type="evidence" value="ECO:0007669"/>
    <property type="project" value="UniProtKB-SubCell"/>
</dbReference>
<dbReference type="GO" id="GO:0006417">
    <property type="term" value="P:regulation of translation"/>
    <property type="evidence" value="ECO:0007669"/>
    <property type="project" value="UniProtKB-KW"/>
</dbReference>
<comment type="similarity">
    <text evidence="3">Belongs to the CNOT9 family.</text>
</comment>
<evidence type="ECO:0000256" key="5">
    <source>
        <dbReference type="ARBA" id="ARBA00022490"/>
    </source>
</evidence>
<evidence type="ECO:0000256" key="2">
    <source>
        <dbReference type="ARBA" id="ARBA00004201"/>
    </source>
</evidence>
<gene>
    <name evidence="16" type="ORF">CTOB1V02_LOCUS2807</name>
</gene>
<dbReference type="SUPFAM" id="SSF52833">
    <property type="entry name" value="Thioredoxin-like"/>
    <property type="match status" value="1"/>
</dbReference>
<proteinExistence type="inferred from homology"/>
<protein>
    <recommendedName>
        <fullName evidence="4">CCR4-NOT transcription complex subunit 9</fullName>
    </recommendedName>
    <alternativeName>
        <fullName evidence="13">Cell differentiation protein RQCD1 homolog</fullName>
    </alternativeName>
</protein>
<dbReference type="PANTHER" id="PTHR12262">
    <property type="entry name" value="CCR4-NOT TRANSCRIPTION COMPLEX SUBUNIT 9"/>
    <property type="match status" value="1"/>
</dbReference>
<dbReference type="PROSITE" id="PS51354">
    <property type="entry name" value="GLUTAREDOXIN_2"/>
    <property type="match status" value="1"/>
</dbReference>
<evidence type="ECO:0000256" key="13">
    <source>
        <dbReference type="ARBA" id="ARBA00030283"/>
    </source>
</evidence>
<keyword evidence="6" id="KW-0678">Repressor</keyword>
<keyword evidence="11" id="KW-0804">Transcription</keyword>
<evidence type="ECO:0000259" key="15">
    <source>
        <dbReference type="Pfam" id="PF04784"/>
    </source>
</evidence>
<dbReference type="InterPro" id="IPR016024">
    <property type="entry name" value="ARM-type_fold"/>
</dbReference>
<dbReference type="AlphaFoldDB" id="A0A7R8W6V1"/>
<dbReference type="InterPro" id="IPR007216">
    <property type="entry name" value="CNOT9"/>
</dbReference>
<sequence>MISSKRVLAELGQIKSQSCASERPPERRVESGSMPSLSRPRGPMSTSRGNEVIVYSLTGCRHCLASKAAISEKGLSYREVLVDEYPFGVRDWLTQKTGKTSLPQIFFGSLYVGGNDELQRAIKDSRTWSLLLEELNGDVNSEDDLPWIPPNSERVSRTGDSNVPCSKDPAAELIDVLRDSVDVRIFCKAQSLFCRHRAGTFTGKQVLQWISSRDGGESFCSPQKIADDLVSRRFISPVGKEEGDRERLEVDAVYVITEDTKHVRISICSTDAFYGVDFSEPVVIVTKEKRSTGSGKEKYWVRERKEKYWLNPSALNSGPPPTCRPVEMETLGRAIRTTISKVVEEFLDSGSQYNPTGHAFVVDATSMEFFTAPVMPSDRTFVRVFDPARSQCFFHAFPCAFSDMTSTVSSGGGGGMLGAGGTTALGPSPAGAPSGYALHPQTQTEVPDHEEIYRLVEELREPETREAALVQLSKKRDVVNDFLGPVLWHSFGTIPILLHEIVSIYPWVQPPRLSATQSNRVCNALALLQTVASHPETRTAFLQANIPLYLYAFLHMTSQERPFEYLRLTSLGVIGSLVKTDEREAVDFLLNTEIIPLCLQIMEKGSDLSKTVATFIVSKILLDPKGLNYICQTYERFSHVAMILGKMVLLLAKEPSLRLLKHVIRCYLSLSENNRAREALRQCIPDPLKDDTFQVVLKDDRNAKAWLMNLHVNAPENQRRGLLAFFINVYNSLVIHATVVRGKPSNDVARYRFFTTSGYIIGGYWFTLDDIENGILRGNRKSPLALFSAPFKEKDSRCALIVRGGEPRIHFALNCGAKSCPPVRTYSGQ</sequence>
<keyword evidence="8" id="KW-0805">Transcription regulation</keyword>
<keyword evidence="9" id="KW-0943">RNA-mediated gene silencing</keyword>
<comment type="subcellular location">
    <subcellularLocation>
        <location evidence="2">Cytoplasm</location>
        <location evidence="2">P-body</location>
    </subcellularLocation>
    <subcellularLocation>
        <location evidence="1">Nucleus</location>
    </subcellularLocation>
</comment>
<keyword evidence="10" id="KW-0010">Activator</keyword>
<dbReference type="FunFam" id="1.25.10.10:FF:000037">
    <property type="entry name" value="CCR4-NOT transcription complex subunit 9"/>
    <property type="match status" value="1"/>
</dbReference>